<evidence type="ECO:0000256" key="1">
    <source>
        <dbReference type="SAM" id="Coils"/>
    </source>
</evidence>
<comment type="caution">
    <text evidence="2">The sequence shown here is derived from an EMBL/GenBank/DDBJ whole genome shotgun (WGS) entry which is preliminary data.</text>
</comment>
<dbReference type="AlphaFoldDB" id="A0A9N8E3U6"/>
<name>A0A9N8E3U6_9STRA</name>
<protein>
    <submittedName>
        <fullName evidence="2">Uncharacterized protein</fullName>
    </submittedName>
</protein>
<keyword evidence="1" id="KW-0175">Coiled coil</keyword>
<accession>A0A9N8E3U6</accession>
<proteinExistence type="predicted"/>
<reference evidence="2" key="1">
    <citation type="submission" date="2020-06" db="EMBL/GenBank/DDBJ databases">
        <authorList>
            <consortium name="Plant Systems Biology data submission"/>
        </authorList>
    </citation>
    <scope>NUCLEOTIDE SEQUENCE</scope>
    <source>
        <strain evidence="2">D6</strain>
    </source>
</reference>
<dbReference type="Proteomes" id="UP001153069">
    <property type="component" value="Unassembled WGS sequence"/>
</dbReference>
<organism evidence="2 3">
    <name type="scientific">Seminavis robusta</name>
    <dbReference type="NCBI Taxonomy" id="568900"/>
    <lineage>
        <taxon>Eukaryota</taxon>
        <taxon>Sar</taxon>
        <taxon>Stramenopiles</taxon>
        <taxon>Ochrophyta</taxon>
        <taxon>Bacillariophyta</taxon>
        <taxon>Bacillariophyceae</taxon>
        <taxon>Bacillariophycidae</taxon>
        <taxon>Naviculales</taxon>
        <taxon>Naviculaceae</taxon>
        <taxon>Seminavis</taxon>
    </lineage>
</organism>
<evidence type="ECO:0000313" key="3">
    <source>
        <dbReference type="Proteomes" id="UP001153069"/>
    </source>
</evidence>
<keyword evidence="3" id="KW-1185">Reference proteome</keyword>
<sequence length="457" mass="49279">MLAAAVGVTGTDPSAGSNMGLHETQDLVGVDAFVVDVAVGGAEPNFVGGEAGIVDGPSAAMTDRVGTEQKFVSGDDSSAAAVGFDGEPATGAGALTEELVSEYSAGEELASAPHRALIVEDSSDGGANSMEEPSADACSCDGEDLETGVGASTGHELYFSRLPSLDEGIADKCDLVEDTCQDGFKDITDELLRHQIIEECEDRVARAGAACANAQHKLSDGYKDLQSTVAADRKRYEENAASNRARCNEEKETLTNDEREHCRIEKTSKLAEGNTCLTKSLPVLERQVLQKTKFNKKQRDIMAEDRKAFDEQLNSKQAYVDGTVDSCAASIRDLTTQFQASNATFNTRIKYLSNDYESAAGNASHFERQAMDCNIAFEELMSQADICGADKEQLKTEHAQEIQKMEEEHKNQIADMKTRHAKELVEAERKGAEEVKEEFKKTALGLQLSESSSQSVN</sequence>
<feature type="coiled-coil region" evidence="1">
    <location>
        <begin position="197"/>
        <end position="253"/>
    </location>
</feature>
<feature type="coiled-coil region" evidence="1">
    <location>
        <begin position="388"/>
        <end position="442"/>
    </location>
</feature>
<evidence type="ECO:0000313" key="2">
    <source>
        <dbReference type="EMBL" id="CAB9514101.1"/>
    </source>
</evidence>
<dbReference type="EMBL" id="CAICTM010000631">
    <property type="protein sequence ID" value="CAB9514101.1"/>
    <property type="molecule type" value="Genomic_DNA"/>
</dbReference>
<gene>
    <name evidence="2" type="ORF">SEMRO_632_G178640.1</name>
</gene>